<sequence>MKMTALEALHRSMLKIPTDVQQFSLKLGAAQFSCLFTTRKTEKHPYFGLSLTTKGANPAFILFDVKPGYYISPGFDTNEIYNPLKEALRVHGMSGKLYPKDFLKQLNDSLPTTAQKKSIPTPKQIITLRPDITEERDKVHFWYWKPWPISNDPSKPTPPTPENKHKTLMLLGEAALRHGEHTNSSSCWTADETKAKTWEVPTNN</sequence>
<organism evidence="1 2">
    <name type="scientific">Vibrio rotiferianus</name>
    <dbReference type="NCBI Taxonomy" id="190895"/>
    <lineage>
        <taxon>Bacteria</taxon>
        <taxon>Pseudomonadati</taxon>
        <taxon>Pseudomonadota</taxon>
        <taxon>Gammaproteobacteria</taxon>
        <taxon>Vibrionales</taxon>
        <taxon>Vibrionaceae</taxon>
        <taxon>Vibrio</taxon>
    </lineage>
</organism>
<evidence type="ECO:0000313" key="2">
    <source>
        <dbReference type="Proteomes" id="UP000572072"/>
    </source>
</evidence>
<dbReference type="RefSeq" id="WP_171359433.1">
    <property type="nucleotide sequence ID" value="NZ_VTYN01000065.1"/>
</dbReference>
<dbReference type="AlphaFoldDB" id="A0A7Y3ZDV0"/>
<comment type="caution">
    <text evidence="1">The sequence shown here is derived from an EMBL/GenBank/DDBJ whole genome shotgun (WGS) entry which is preliminary data.</text>
</comment>
<dbReference type="Proteomes" id="UP000572072">
    <property type="component" value="Unassembled WGS sequence"/>
</dbReference>
<dbReference type="EMBL" id="VTYN01000065">
    <property type="protein sequence ID" value="NOH51254.1"/>
    <property type="molecule type" value="Genomic_DNA"/>
</dbReference>
<protein>
    <submittedName>
        <fullName evidence="1">Uncharacterized protein</fullName>
    </submittedName>
</protein>
<name>A0A7Y3ZDV0_9VIBR</name>
<proteinExistence type="predicted"/>
<accession>A0A7Y3ZDV0</accession>
<gene>
    <name evidence="1" type="ORF">F0262_25015</name>
</gene>
<dbReference type="Pfam" id="PF19503">
    <property type="entry name" value="DUF6037"/>
    <property type="match status" value="1"/>
</dbReference>
<reference evidence="1 2" key="1">
    <citation type="submission" date="2019-08" db="EMBL/GenBank/DDBJ databases">
        <title>Draft genome sequencing and comparative genomics of hatchery-associated Vibrios.</title>
        <authorList>
            <person name="Kehlet-Delgado H."/>
            <person name="Mueller R.S."/>
        </authorList>
    </citation>
    <scope>NUCLEOTIDE SEQUENCE [LARGE SCALE GENOMIC DNA]</scope>
    <source>
        <strain evidence="1 2">00-78-3</strain>
    </source>
</reference>
<dbReference type="InterPro" id="IPR046100">
    <property type="entry name" value="DUF6037"/>
</dbReference>
<evidence type="ECO:0000313" key="1">
    <source>
        <dbReference type="EMBL" id="NOH51254.1"/>
    </source>
</evidence>